<name>A0AAV4WJS2_CAEEX</name>
<evidence type="ECO:0000313" key="1">
    <source>
        <dbReference type="EMBL" id="GIY82902.1"/>
    </source>
</evidence>
<dbReference type="AlphaFoldDB" id="A0AAV4WJS2"/>
<reference evidence="1 2" key="1">
    <citation type="submission" date="2021-06" db="EMBL/GenBank/DDBJ databases">
        <title>Caerostris extrusa draft genome.</title>
        <authorList>
            <person name="Kono N."/>
            <person name="Arakawa K."/>
        </authorList>
    </citation>
    <scope>NUCLEOTIDE SEQUENCE [LARGE SCALE GENOMIC DNA]</scope>
</reference>
<dbReference type="Proteomes" id="UP001054945">
    <property type="component" value="Unassembled WGS sequence"/>
</dbReference>
<accession>A0AAV4WJS2</accession>
<sequence>MTADVRMWRRQAAVFKRNLLATNRKAFNNFIENINYKENNLKMYRFFSILSNKKLHLKNIRILFRDRDLFSDQRIEKLSHRHNVFRREKELTLGRHREF</sequence>
<proteinExistence type="predicted"/>
<keyword evidence="2" id="KW-1185">Reference proteome</keyword>
<gene>
    <name evidence="1" type="ORF">CEXT_101571</name>
</gene>
<comment type="caution">
    <text evidence="1">The sequence shown here is derived from an EMBL/GenBank/DDBJ whole genome shotgun (WGS) entry which is preliminary data.</text>
</comment>
<organism evidence="1 2">
    <name type="scientific">Caerostris extrusa</name>
    <name type="common">Bark spider</name>
    <name type="synonym">Caerostris bankana</name>
    <dbReference type="NCBI Taxonomy" id="172846"/>
    <lineage>
        <taxon>Eukaryota</taxon>
        <taxon>Metazoa</taxon>
        <taxon>Ecdysozoa</taxon>
        <taxon>Arthropoda</taxon>
        <taxon>Chelicerata</taxon>
        <taxon>Arachnida</taxon>
        <taxon>Araneae</taxon>
        <taxon>Araneomorphae</taxon>
        <taxon>Entelegynae</taxon>
        <taxon>Araneoidea</taxon>
        <taxon>Araneidae</taxon>
        <taxon>Caerostris</taxon>
    </lineage>
</organism>
<dbReference type="EMBL" id="BPLR01016303">
    <property type="protein sequence ID" value="GIY82902.1"/>
    <property type="molecule type" value="Genomic_DNA"/>
</dbReference>
<evidence type="ECO:0000313" key="2">
    <source>
        <dbReference type="Proteomes" id="UP001054945"/>
    </source>
</evidence>
<protein>
    <submittedName>
        <fullName evidence="1">Uncharacterized protein</fullName>
    </submittedName>
</protein>